<gene>
    <name evidence="2" type="ORF">DU508_04555</name>
</gene>
<evidence type="ECO:0000259" key="1">
    <source>
        <dbReference type="Pfam" id="PF00144"/>
    </source>
</evidence>
<organism evidence="2 3">
    <name type="scientific">Pedobacter chinensis</name>
    <dbReference type="NCBI Taxonomy" id="2282421"/>
    <lineage>
        <taxon>Bacteria</taxon>
        <taxon>Pseudomonadati</taxon>
        <taxon>Bacteroidota</taxon>
        <taxon>Sphingobacteriia</taxon>
        <taxon>Sphingobacteriales</taxon>
        <taxon>Sphingobacteriaceae</taxon>
        <taxon>Pedobacter</taxon>
    </lineage>
</organism>
<sequence length="490" mass="56905">MKYYYIFFCIFSIITKGYGQKNIPWKVSSPEEQGMSSLTLINGIQKLKQDNTNIHSLLVIRNDHIVLDACFYPFQKNYVHDIASVTKSITSLLIGIAIDKGFIKNEDEQVITYFPEYTVKNDTLKNIRIKHLLNMASGWQCSWNDREKELQQMQENPDWVEFMFALSFSSEPGEKFSYCSGNFYLLAEILQRATKMKCHEFARKYLFDLLQFSNTYWEENDIGVNFGWGDFIASPYDLAKIGCLLLNDGKWNGKQIISNEWLKKIKPLYYIHGTESYGYGWWLDSENPDEIQALGRGGQRLFILREKNLVIAVTGGGLNSGDIDNLVLESIKSYHKDETHNAELKNLIKTIESPGIKSIDRKSIDGNGFSASMLNKTFHLEKNDLEWNTIRFEKRNKEYYLVLDFTDGSKEQHPIGMGNKYKISKEHVFGLPIAIKSFWDKNKLIMDYNRLCKINLYKFSFVFYENSVDFDFQDLTNKRNVLLKGIAVTK</sequence>
<accession>A0A369Q7F9</accession>
<dbReference type="PANTHER" id="PTHR43283">
    <property type="entry name" value="BETA-LACTAMASE-RELATED"/>
    <property type="match status" value="1"/>
</dbReference>
<protein>
    <submittedName>
        <fullName evidence="2">Class C beta-lactamase-related serine hydrolase</fullName>
    </submittedName>
</protein>
<dbReference type="Proteomes" id="UP000253961">
    <property type="component" value="Unassembled WGS sequence"/>
</dbReference>
<dbReference type="OrthoDB" id="9773047at2"/>
<name>A0A369Q7F9_9SPHI</name>
<proteinExistence type="predicted"/>
<dbReference type="SUPFAM" id="SSF56601">
    <property type="entry name" value="beta-lactamase/transpeptidase-like"/>
    <property type="match status" value="1"/>
</dbReference>
<keyword evidence="3" id="KW-1185">Reference proteome</keyword>
<evidence type="ECO:0000313" key="2">
    <source>
        <dbReference type="EMBL" id="RDC58218.1"/>
    </source>
</evidence>
<dbReference type="InterPro" id="IPR050789">
    <property type="entry name" value="Diverse_Enzym_Activities"/>
</dbReference>
<comment type="caution">
    <text evidence="2">The sequence shown here is derived from an EMBL/GenBank/DDBJ whole genome shotgun (WGS) entry which is preliminary data.</text>
</comment>
<feature type="domain" description="Beta-lactamase-related" evidence="1">
    <location>
        <begin position="56"/>
        <end position="313"/>
    </location>
</feature>
<dbReference type="EMBL" id="QPKV01000002">
    <property type="protein sequence ID" value="RDC58218.1"/>
    <property type="molecule type" value="Genomic_DNA"/>
</dbReference>
<dbReference type="PANTHER" id="PTHR43283:SF7">
    <property type="entry name" value="BETA-LACTAMASE-RELATED DOMAIN-CONTAINING PROTEIN"/>
    <property type="match status" value="1"/>
</dbReference>
<reference evidence="2 3" key="1">
    <citation type="submission" date="2018-07" db="EMBL/GenBank/DDBJ databases">
        <title>Pedobacter sp. nov., isolated from soil.</title>
        <authorList>
            <person name="Zhou L.Y."/>
            <person name="Du Z.J."/>
        </authorList>
    </citation>
    <scope>NUCLEOTIDE SEQUENCE [LARGE SCALE GENOMIC DNA]</scope>
    <source>
        <strain evidence="2 3">JDX94</strain>
    </source>
</reference>
<dbReference type="InterPro" id="IPR012338">
    <property type="entry name" value="Beta-lactam/transpept-like"/>
</dbReference>
<dbReference type="GO" id="GO:0016787">
    <property type="term" value="F:hydrolase activity"/>
    <property type="evidence" value="ECO:0007669"/>
    <property type="project" value="UniProtKB-KW"/>
</dbReference>
<evidence type="ECO:0000313" key="3">
    <source>
        <dbReference type="Proteomes" id="UP000253961"/>
    </source>
</evidence>
<dbReference type="RefSeq" id="WP_115401629.1">
    <property type="nucleotide sequence ID" value="NZ_QPKV01000002.1"/>
</dbReference>
<keyword evidence="2" id="KW-0378">Hydrolase</keyword>
<dbReference type="InterPro" id="IPR001466">
    <property type="entry name" value="Beta-lactam-related"/>
</dbReference>
<dbReference type="Pfam" id="PF00144">
    <property type="entry name" value="Beta-lactamase"/>
    <property type="match status" value="1"/>
</dbReference>
<dbReference type="Gene3D" id="3.40.710.10">
    <property type="entry name" value="DD-peptidase/beta-lactamase superfamily"/>
    <property type="match status" value="1"/>
</dbReference>
<dbReference type="AlphaFoldDB" id="A0A369Q7F9"/>